<dbReference type="PANTHER" id="PTHR34822:SF1">
    <property type="entry name" value="GRPB FAMILY PROTEIN"/>
    <property type="match status" value="1"/>
</dbReference>
<dbReference type="Proteomes" id="UP000304148">
    <property type="component" value="Chromosome"/>
</dbReference>
<dbReference type="AlphaFoldDB" id="A0A383R8T2"/>
<dbReference type="InterPro" id="IPR043519">
    <property type="entry name" value="NT_sf"/>
</dbReference>
<gene>
    <name evidence="1" type="ORF">PBLR_11780</name>
</gene>
<dbReference type="InterPro" id="IPR007344">
    <property type="entry name" value="GrpB/CoaE"/>
</dbReference>
<dbReference type="EMBL" id="LS992241">
    <property type="protein sequence ID" value="SYX83358.1"/>
    <property type="molecule type" value="Genomic_DNA"/>
</dbReference>
<evidence type="ECO:0008006" key="3">
    <source>
        <dbReference type="Google" id="ProtNLM"/>
    </source>
</evidence>
<reference evidence="2" key="1">
    <citation type="submission" date="2018-08" db="EMBL/GenBank/DDBJ databases">
        <authorList>
            <person name="Chevrot R."/>
        </authorList>
    </citation>
    <scope>NUCLEOTIDE SEQUENCE [LARGE SCALE GENOMIC DNA]</scope>
</reference>
<dbReference type="Pfam" id="PF04229">
    <property type="entry name" value="GrpB"/>
    <property type="match status" value="1"/>
</dbReference>
<evidence type="ECO:0000313" key="1">
    <source>
        <dbReference type="EMBL" id="SYX83358.1"/>
    </source>
</evidence>
<evidence type="ECO:0000313" key="2">
    <source>
        <dbReference type="Proteomes" id="UP000304148"/>
    </source>
</evidence>
<accession>A0A383R8T2</accession>
<proteinExistence type="predicted"/>
<dbReference type="SUPFAM" id="SSF81301">
    <property type="entry name" value="Nucleotidyltransferase"/>
    <property type="match status" value="1"/>
</dbReference>
<sequence>MEQVIIDSYNPEWIRRYKEERDKIMEAVADIGLAVEHIGSTSVPGLSAKPVIDMMLGVRELEDMKEQHIERLLEIGYEYVHKPEFPERLFFRRGQWRAGTEHLHVYLYNGEKWQDNIRFRNYLRMHPDAREQYMQLKHALAAQFPHDRVQYTAGKAEFIQGIINRARKENVNLG</sequence>
<dbReference type="RefSeq" id="WP_138185472.1">
    <property type="nucleotide sequence ID" value="NZ_LS992241.1"/>
</dbReference>
<dbReference type="PANTHER" id="PTHR34822">
    <property type="entry name" value="GRPB DOMAIN PROTEIN (AFU_ORTHOLOGUE AFUA_1G01530)"/>
    <property type="match status" value="1"/>
</dbReference>
<organism evidence="1 2">
    <name type="scientific">Paenibacillus alvei</name>
    <name type="common">Bacillus alvei</name>
    <dbReference type="NCBI Taxonomy" id="44250"/>
    <lineage>
        <taxon>Bacteria</taxon>
        <taxon>Bacillati</taxon>
        <taxon>Bacillota</taxon>
        <taxon>Bacilli</taxon>
        <taxon>Bacillales</taxon>
        <taxon>Paenibacillaceae</taxon>
        <taxon>Paenibacillus</taxon>
    </lineage>
</organism>
<protein>
    <recommendedName>
        <fullName evidence="3">GrpB family protein</fullName>
    </recommendedName>
</protein>
<dbReference type="Gene3D" id="3.30.460.10">
    <property type="entry name" value="Beta Polymerase, domain 2"/>
    <property type="match status" value="1"/>
</dbReference>
<name>A0A383R8T2_PAEAL</name>